<dbReference type="InterPro" id="IPR000668">
    <property type="entry name" value="Peptidase_C1A_C"/>
</dbReference>
<dbReference type="Pfam" id="PF08246">
    <property type="entry name" value="Inhibitor_I29"/>
    <property type="match status" value="1"/>
</dbReference>
<evidence type="ECO:0000313" key="8">
    <source>
        <dbReference type="Proteomes" id="UP000009168"/>
    </source>
</evidence>
<feature type="chain" id="PRO_5018737363" evidence="4">
    <location>
        <begin position="20"/>
        <end position="337"/>
    </location>
</feature>
<dbReference type="InterPro" id="IPR025660">
    <property type="entry name" value="Pept_his_AS"/>
</dbReference>
<keyword evidence="4" id="KW-0732">Signal</keyword>
<evidence type="ECO:0000313" key="7">
    <source>
        <dbReference type="EMBL" id="EAR99859.1"/>
    </source>
</evidence>
<feature type="domain" description="Cathepsin propeptide inhibitor" evidence="6">
    <location>
        <begin position="30"/>
        <end position="87"/>
    </location>
</feature>
<dbReference type="PANTHER" id="PTHR12411">
    <property type="entry name" value="CYSTEINE PROTEASE FAMILY C1-RELATED"/>
    <property type="match status" value="1"/>
</dbReference>
<dbReference type="eggNOG" id="KOG1543">
    <property type="taxonomic scope" value="Eukaryota"/>
</dbReference>
<accession>I7M8V8</accession>
<comment type="similarity">
    <text evidence="1">Belongs to the peptidase C1 family.</text>
</comment>
<dbReference type="Gene3D" id="3.90.70.10">
    <property type="entry name" value="Cysteine proteinases"/>
    <property type="match status" value="1"/>
</dbReference>
<keyword evidence="7" id="KW-0645">Protease</keyword>
<dbReference type="InterPro" id="IPR039417">
    <property type="entry name" value="Peptidase_C1A_papain-like"/>
</dbReference>
<dbReference type="OMA" id="AMNDNSH"/>
<dbReference type="RefSeq" id="XP_001020104.1">
    <property type="nucleotide sequence ID" value="XM_001020104.1"/>
</dbReference>
<dbReference type="OrthoDB" id="190265at2759"/>
<dbReference type="SMART" id="SM00645">
    <property type="entry name" value="Pept_C1"/>
    <property type="match status" value="1"/>
</dbReference>
<dbReference type="InterPro" id="IPR013128">
    <property type="entry name" value="Peptidase_C1A"/>
</dbReference>
<dbReference type="GeneID" id="7835941"/>
<dbReference type="SMART" id="SM00848">
    <property type="entry name" value="Inhibitor_I29"/>
    <property type="match status" value="1"/>
</dbReference>
<proteinExistence type="inferred from homology"/>
<dbReference type="InterPro" id="IPR013201">
    <property type="entry name" value="Prot_inhib_I29"/>
</dbReference>
<dbReference type="HOGENOM" id="CLU_012184_1_3_1"/>
<keyword evidence="7" id="KW-0378">Hydrolase</keyword>
<dbReference type="AlphaFoldDB" id="I7M8V8"/>
<dbReference type="GO" id="GO:0006508">
    <property type="term" value="P:proteolysis"/>
    <property type="evidence" value="ECO:0007669"/>
    <property type="project" value="UniProtKB-KW"/>
</dbReference>
<organism evidence="7 8">
    <name type="scientific">Tetrahymena thermophila (strain SB210)</name>
    <dbReference type="NCBI Taxonomy" id="312017"/>
    <lineage>
        <taxon>Eukaryota</taxon>
        <taxon>Sar</taxon>
        <taxon>Alveolata</taxon>
        <taxon>Ciliophora</taxon>
        <taxon>Intramacronucleata</taxon>
        <taxon>Oligohymenophorea</taxon>
        <taxon>Hymenostomatida</taxon>
        <taxon>Tetrahymenina</taxon>
        <taxon>Tetrahymenidae</taxon>
        <taxon>Tetrahymena</taxon>
    </lineage>
</organism>
<evidence type="ECO:0000256" key="2">
    <source>
        <dbReference type="ARBA" id="ARBA00023145"/>
    </source>
</evidence>
<keyword evidence="2" id="KW-0865">Zymogen</keyword>
<evidence type="ECO:0000256" key="4">
    <source>
        <dbReference type="SAM" id="SignalP"/>
    </source>
</evidence>
<dbReference type="GO" id="GO:0008234">
    <property type="term" value="F:cysteine-type peptidase activity"/>
    <property type="evidence" value="ECO:0007669"/>
    <property type="project" value="InterPro"/>
</dbReference>
<dbReference type="SUPFAM" id="SSF54001">
    <property type="entry name" value="Cysteine proteinases"/>
    <property type="match status" value="1"/>
</dbReference>
<evidence type="ECO:0000259" key="6">
    <source>
        <dbReference type="SMART" id="SM00848"/>
    </source>
</evidence>
<evidence type="ECO:0000259" key="5">
    <source>
        <dbReference type="SMART" id="SM00645"/>
    </source>
</evidence>
<feature type="domain" description="Peptidase C1A papain C-terminal" evidence="5">
    <location>
        <begin position="128"/>
        <end position="336"/>
    </location>
</feature>
<dbReference type="EMBL" id="GG662634">
    <property type="protein sequence ID" value="EAR99859.1"/>
    <property type="molecule type" value="Genomic_DNA"/>
</dbReference>
<feature type="region of interest" description="Disordered" evidence="3">
    <location>
        <begin position="108"/>
        <end position="127"/>
    </location>
</feature>
<dbReference type="InterPro" id="IPR038765">
    <property type="entry name" value="Papain-like_cys_pep_sf"/>
</dbReference>
<dbReference type="InParanoid" id="I7M8V8"/>
<dbReference type="PROSITE" id="PS00639">
    <property type="entry name" value="THIOL_PROTEASE_HIS"/>
    <property type="match status" value="1"/>
</dbReference>
<dbReference type="PRINTS" id="PR00705">
    <property type="entry name" value="PAPAIN"/>
</dbReference>
<keyword evidence="8" id="KW-1185">Reference proteome</keyword>
<dbReference type="CDD" id="cd02248">
    <property type="entry name" value="Peptidase_C1A"/>
    <property type="match status" value="1"/>
</dbReference>
<protein>
    <submittedName>
        <fullName evidence="7">Papain family cysteine protease</fullName>
    </submittedName>
</protein>
<dbReference type="Pfam" id="PF00112">
    <property type="entry name" value="Peptidase_C1"/>
    <property type="match status" value="1"/>
</dbReference>
<dbReference type="STRING" id="312017.I7M8V8"/>
<reference evidence="8" key="1">
    <citation type="journal article" date="2006" name="PLoS Biol.">
        <title>Macronuclear genome sequence of the ciliate Tetrahymena thermophila, a model eukaryote.</title>
        <authorList>
            <person name="Eisen J.A."/>
            <person name="Coyne R.S."/>
            <person name="Wu M."/>
            <person name="Wu D."/>
            <person name="Thiagarajan M."/>
            <person name="Wortman J.R."/>
            <person name="Badger J.H."/>
            <person name="Ren Q."/>
            <person name="Amedeo P."/>
            <person name="Jones K.M."/>
            <person name="Tallon L.J."/>
            <person name="Delcher A.L."/>
            <person name="Salzberg S.L."/>
            <person name="Silva J.C."/>
            <person name="Haas B.J."/>
            <person name="Majoros W.H."/>
            <person name="Farzad M."/>
            <person name="Carlton J.M."/>
            <person name="Smith R.K. Jr."/>
            <person name="Garg J."/>
            <person name="Pearlman R.E."/>
            <person name="Karrer K.M."/>
            <person name="Sun L."/>
            <person name="Manning G."/>
            <person name="Elde N.C."/>
            <person name="Turkewitz A.P."/>
            <person name="Asai D.J."/>
            <person name="Wilkes D.E."/>
            <person name="Wang Y."/>
            <person name="Cai H."/>
            <person name="Collins K."/>
            <person name="Stewart B.A."/>
            <person name="Lee S.R."/>
            <person name="Wilamowska K."/>
            <person name="Weinberg Z."/>
            <person name="Ruzzo W.L."/>
            <person name="Wloga D."/>
            <person name="Gaertig J."/>
            <person name="Frankel J."/>
            <person name="Tsao C.-C."/>
            <person name="Gorovsky M.A."/>
            <person name="Keeling P.J."/>
            <person name="Waller R.F."/>
            <person name="Patron N.J."/>
            <person name="Cherry J.M."/>
            <person name="Stover N.A."/>
            <person name="Krieger C.J."/>
            <person name="del Toro C."/>
            <person name="Ryder H.F."/>
            <person name="Williamson S.C."/>
            <person name="Barbeau R.A."/>
            <person name="Hamilton E.P."/>
            <person name="Orias E."/>
        </authorList>
    </citation>
    <scope>NUCLEOTIDE SEQUENCE [LARGE SCALE GENOMIC DNA]</scope>
    <source>
        <strain evidence="8">SB210</strain>
    </source>
</reference>
<dbReference type="Proteomes" id="UP000009168">
    <property type="component" value="Unassembled WGS sequence"/>
</dbReference>
<dbReference type="KEGG" id="tet:TTHERM_00660410"/>
<name>I7M8V8_TETTS</name>
<sequence>MNSKFILLSIALLMPLYLAQNVFIEKLIAYNKWSSKNLRTFLNNEEKLFRQLVFFENLQKVNYHNAQDHHTYSLALNQFSDMTEEEFAEKILMQSDLVDLHIQQTASHNSTSSTTGGSTSSNSTSNNATVTVDWRSKGAVTPVKQQGYCSSCWAFSAAGLMESFNFIKNKNLTDFSEQQLVDCVNSANGYSSKGCSGGWPASAIDYSSKFGITTLQNYPYIGVQKKCNITGTNNGFKPKSWKQIPNTSKDLQNALNYSPVSIAVDASTWSHYKSGVYNGCNQTDIKINHGVLAIGYDSLGNWIVKNSWGTGWGEQGYIRLAPNNTCGILSYNYQITA</sequence>
<evidence type="ECO:0000256" key="3">
    <source>
        <dbReference type="SAM" id="MobiDB-lite"/>
    </source>
</evidence>
<gene>
    <name evidence="7" type="ORF">TTHERM_00660410</name>
</gene>
<evidence type="ECO:0000256" key="1">
    <source>
        <dbReference type="ARBA" id="ARBA00008455"/>
    </source>
</evidence>
<feature type="signal peptide" evidence="4">
    <location>
        <begin position="1"/>
        <end position="19"/>
    </location>
</feature>